<accession>A0A316C2Y5</accession>
<dbReference type="PROSITE" id="PS51186">
    <property type="entry name" value="GNAT"/>
    <property type="match status" value="1"/>
</dbReference>
<dbReference type="CDD" id="cd04301">
    <property type="entry name" value="NAT_SF"/>
    <property type="match status" value="1"/>
</dbReference>
<evidence type="ECO:0000259" key="3">
    <source>
        <dbReference type="PROSITE" id="PS51186"/>
    </source>
</evidence>
<dbReference type="RefSeq" id="WP_109613018.1">
    <property type="nucleotide sequence ID" value="NZ_QGGG01000007.1"/>
</dbReference>
<keyword evidence="2" id="KW-0012">Acyltransferase</keyword>
<dbReference type="AlphaFoldDB" id="A0A316C2Y5"/>
<dbReference type="STRING" id="1192868.GCA_000304395_01906"/>
<dbReference type="Pfam" id="PF00583">
    <property type="entry name" value="Acetyltransf_1"/>
    <property type="match status" value="1"/>
</dbReference>
<feature type="domain" description="N-acetyltransferase" evidence="3">
    <location>
        <begin position="4"/>
        <end position="152"/>
    </location>
</feature>
<name>A0A316C2Y5_PSESE</name>
<evidence type="ECO:0000256" key="2">
    <source>
        <dbReference type="ARBA" id="ARBA00023315"/>
    </source>
</evidence>
<sequence length="152" mass="16707">MSGIVFRRAREADLPAIVAMLADDELGKLREDTGLPLAQGYLAAFEAIDSDPNQYLAVATEGDAIVGTLQLTFIAGLSRKGALRGQIEAVRVAASHRSKGLGRKMFEWAIDECRTRGCILVQLTTDRDRLDAHRFYGRLGFEASHLGYKLKL</sequence>
<comment type="caution">
    <text evidence="4">The sequence shown here is derived from an EMBL/GenBank/DDBJ whole genome shotgun (WGS) entry which is preliminary data.</text>
</comment>
<dbReference type="SUPFAM" id="SSF55729">
    <property type="entry name" value="Acyl-CoA N-acyltransferases (Nat)"/>
    <property type="match status" value="1"/>
</dbReference>
<dbReference type="PANTHER" id="PTHR43877:SF2">
    <property type="entry name" value="AMINOALKYLPHOSPHONATE N-ACETYLTRANSFERASE-RELATED"/>
    <property type="match status" value="1"/>
</dbReference>
<dbReference type="PANTHER" id="PTHR43877">
    <property type="entry name" value="AMINOALKYLPHOSPHONATE N-ACETYLTRANSFERASE-RELATED-RELATED"/>
    <property type="match status" value="1"/>
</dbReference>
<dbReference type="InterPro" id="IPR050832">
    <property type="entry name" value="Bact_Acetyltransf"/>
</dbReference>
<evidence type="ECO:0000256" key="1">
    <source>
        <dbReference type="ARBA" id="ARBA00022679"/>
    </source>
</evidence>
<reference evidence="4 5" key="1">
    <citation type="submission" date="2018-05" db="EMBL/GenBank/DDBJ databases">
        <title>Genomic Encyclopedia of Type Strains, Phase IV (KMG-IV): sequencing the most valuable type-strain genomes for metagenomic binning, comparative biology and taxonomic classification.</title>
        <authorList>
            <person name="Goeker M."/>
        </authorList>
    </citation>
    <scope>NUCLEOTIDE SEQUENCE [LARGE SCALE GENOMIC DNA]</scope>
    <source>
        <strain evidence="4 5">DSM 6986</strain>
    </source>
</reference>
<dbReference type="Proteomes" id="UP000245396">
    <property type="component" value="Unassembled WGS sequence"/>
</dbReference>
<dbReference type="EMBL" id="QGGG01000007">
    <property type="protein sequence ID" value="PWJ83978.1"/>
    <property type="molecule type" value="Genomic_DNA"/>
</dbReference>
<keyword evidence="4" id="KW-0687">Ribonucleoprotein</keyword>
<evidence type="ECO:0000313" key="4">
    <source>
        <dbReference type="EMBL" id="PWJ83978.1"/>
    </source>
</evidence>
<keyword evidence="1" id="KW-0808">Transferase</keyword>
<dbReference type="GO" id="GO:0005840">
    <property type="term" value="C:ribosome"/>
    <property type="evidence" value="ECO:0007669"/>
    <property type="project" value="UniProtKB-KW"/>
</dbReference>
<gene>
    <name evidence="4" type="ORF">C7441_107139</name>
</gene>
<keyword evidence="5" id="KW-1185">Reference proteome</keyword>
<dbReference type="InterPro" id="IPR000182">
    <property type="entry name" value="GNAT_dom"/>
</dbReference>
<dbReference type="OrthoDB" id="9789603at2"/>
<dbReference type="GO" id="GO:0016747">
    <property type="term" value="F:acyltransferase activity, transferring groups other than amino-acyl groups"/>
    <property type="evidence" value="ECO:0007669"/>
    <property type="project" value="InterPro"/>
</dbReference>
<protein>
    <submittedName>
        <fullName evidence="4">Ribosomal protein S18 acetylase RimI-like enzyme</fullName>
    </submittedName>
</protein>
<dbReference type="Gene3D" id="3.40.630.30">
    <property type="match status" value="1"/>
</dbReference>
<evidence type="ECO:0000313" key="5">
    <source>
        <dbReference type="Proteomes" id="UP000245396"/>
    </source>
</evidence>
<proteinExistence type="predicted"/>
<organism evidence="4 5">
    <name type="scientific">Pseudaminobacter salicylatoxidans</name>
    <dbReference type="NCBI Taxonomy" id="93369"/>
    <lineage>
        <taxon>Bacteria</taxon>
        <taxon>Pseudomonadati</taxon>
        <taxon>Pseudomonadota</taxon>
        <taxon>Alphaproteobacteria</taxon>
        <taxon>Hyphomicrobiales</taxon>
        <taxon>Phyllobacteriaceae</taxon>
        <taxon>Pseudaminobacter</taxon>
    </lineage>
</organism>
<keyword evidence="4" id="KW-0689">Ribosomal protein</keyword>
<dbReference type="InterPro" id="IPR016181">
    <property type="entry name" value="Acyl_CoA_acyltransferase"/>
</dbReference>